<dbReference type="GO" id="GO:0006412">
    <property type="term" value="P:translation"/>
    <property type="evidence" value="ECO:0007669"/>
    <property type="project" value="UniProtKB-UniRule"/>
</dbReference>
<protein>
    <recommendedName>
        <fullName evidence="3">Large ribosomal subunit protein eL20</fullName>
    </recommendedName>
</protein>
<feature type="domain" description="Large ribosomal subunit protein eL20" evidence="4">
    <location>
        <begin position="5"/>
        <end position="60"/>
    </location>
</feature>
<dbReference type="GO" id="GO:0070180">
    <property type="term" value="F:large ribosomal subunit rRNA binding"/>
    <property type="evidence" value="ECO:0007669"/>
    <property type="project" value="UniProtKB-UniRule"/>
</dbReference>
<dbReference type="KEGG" id="cma:Cmaq_0872"/>
<keyword evidence="2 3" id="KW-0687">Ribonucleoprotein</keyword>
<dbReference type="HAMAP" id="MF_00273">
    <property type="entry name" value="Ribosomal_eL20"/>
    <property type="match status" value="1"/>
</dbReference>
<dbReference type="HOGENOM" id="CLU_177460_0_1_2"/>
<dbReference type="RefSeq" id="WP_012185926.1">
    <property type="nucleotide sequence ID" value="NC_009954.1"/>
</dbReference>
<dbReference type="InterPro" id="IPR023573">
    <property type="entry name" value="Ribosomal_eL20_dom"/>
</dbReference>
<dbReference type="OrthoDB" id="191241at2157"/>
<dbReference type="InterPro" id="IPR028877">
    <property type="entry name" value="Ribosomal_eL20"/>
</dbReference>
<organism evidence="5 6">
    <name type="scientific">Caldivirga maquilingensis (strain ATCC 700844 / DSM 13496 / JCM 10307 / IC-167)</name>
    <dbReference type="NCBI Taxonomy" id="397948"/>
    <lineage>
        <taxon>Archaea</taxon>
        <taxon>Thermoproteota</taxon>
        <taxon>Thermoprotei</taxon>
        <taxon>Thermoproteales</taxon>
        <taxon>Thermoproteaceae</taxon>
        <taxon>Caldivirga</taxon>
    </lineage>
</organism>
<keyword evidence="1 3" id="KW-0689">Ribosomal protein</keyword>
<name>A8MD51_CALMQ</name>
<comment type="similarity">
    <text evidence="3">Belongs to the eukaryotic ribosomal protein eL20 family.</text>
</comment>
<dbReference type="GO" id="GO:0003735">
    <property type="term" value="F:structural constituent of ribosome"/>
    <property type="evidence" value="ECO:0007669"/>
    <property type="project" value="InterPro"/>
</dbReference>
<dbReference type="GeneID" id="5709713"/>
<dbReference type="Gene3D" id="3.10.20.10">
    <property type="match status" value="1"/>
</dbReference>
<keyword evidence="3" id="KW-0694">RNA-binding</keyword>
<evidence type="ECO:0000256" key="2">
    <source>
        <dbReference type="ARBA" id="ARBA00023274"/>
    </source>
</evidence>
<evidence type="ECO:0000313" key="5">
    <source>
        <dbReference type="EMBL" id="ABW01707.1"/>
    </source>
</evidence>
<keyword evidence="3" id="KW-0699">rRNA-binding</keyword>
<dbReference type="Pfam" id="PF01775">
    <property type="entry name" value="Ribosomal_L18A"/>
    <property type="match status" value="1"/>
</dbReference>
<gene>
    <name evidence="3" type="primary">rpl18a</name>
    <name evidence="3" type="synonym">rpl20e</name>
    <name evidence="3" type="synonym">rplX</name>
    <name evidence="5" type="ordered locus">Cmaq_0872</name>
</gene>
<keyword evidence="6" id="KW-1185">Reference proteome</keyword>
<comment type="subunit">
    <text evidence="3">Part of the 50S ribosomal subunit. Binds 23S rRNA.</text>
</comment>
<dbReference type="GO" id="GO:1990904">
    <property type="term" value="C:ribonucleoprotein complex"/>
    <property type="evidence" value="ECO:0007669"/>
    <property type="project" value="UniProtKB-KW"/>
</dbReference>
<dbReference type="GO" id="GO:0005840">
    <property type="term" value="C:ribosome"/>
    <property type="evidence" value="ECO:0007669"/>
    <property type="project" value="UniProtKB-KW"/>
</dbReference>
<dbReference type="STRING" id="397948.Cmaq_0872"/>
<evidence type="ECO:0000313" key="6">
    <source>
        <dbReference type="Proteomes" id="UP000001137"/>
    </source>
</evidence>
<dbReference type="EMBL" id="CP000852">
    <property type="protein sequence ID" value="ABW01707.1"/>
    <property type="molecule type" value="Genomic_DNA"/>
</dbReference>
<dbReference type="AlphaFoldDB" id="A8MD51"/>
<sequence>MIGLVKVYSVSGRFKDRSNAWRRFRIEVTAINEDDAREKVYTRIGGGHKVPRNLIKIESITEINPSEVKNRYIKQLMNLDRLVTW</sequence>
<dbReference type="NCBIfam" id="NF001981">
    <property type="entry name" value="PRK00773.1-1"/>
    <property type="match status" value="1"/>
</dbReference>
<evidence type="ECO:0000256" key="3">
    <source>
        <dbReference type="HAMAP-Rule" id="MF_00273"/>
    </source>
</evidence>
<proteinExistence type="inferred from homology"/>
<evidence type="ECO:0000259" key="4">
    <source>
        <dbReference type="Pfam" id="PF01775"/>
    </source>
</evidence>
<dbReference type="Proteomes" id="UP000001137">
    <property type="component" value="Chromosome"/>
</dbReference>
<evidence type="ECO:0000256" key="1">
    <source>
        <dbReference type="ARBA" id="ARBA00022980"/>
    </source>
</evidence>
<accession>A8MD51</accession>
<dbReference type="eggNOG" id="arCOG04175">
    <property type="taxonomic scope" value="Archaea"/>
</dbReference>
<dbReference type="SUPFAM" id="SSF160374">
    <property type="entry name" value="RplX-like"/>
    <property type="match status" value="1"/>
</dbReference>
<reference evidence="5 6" key="1">
    <citation type="submission" date="2007-10" db="EMBL/GenBank/DDBJ databases">
        <title>Complete sequence of Caldivirga maquilingensis IC-167.</title>
        <authorList>
            <consortium name="US DOE Joint Genome Institute"/>
            <person name="Copeland A."/>
            <person name="Lucas S."/>
            <person name="Lapidus A."/>
            <person name="Barry K."/>
            <person name="Glavina del Rio T."/>
            <person name="Dalin E."/>
            <person name="Tice H."/>
            <person name="Pitluck S."/>
            <person name="Saunders E."/>
            <person name="Brettin T."/>
            <person name="Bruce D."/>
            <person name="Detter J.C."/>
            <person name="Han C."/>
            <person name="Schmutz J."/>
            <person name="Larimer F."/>
            <person name="Land M."/>
            <person name="Hauser L."/>
            <person name="Kyrpides N."/>
            <person name="Ivanova N."/>
            <person name="Biddle J.F."/>
            <person name="Zhang Z."/>
            <person name="Fitz-Gibbon S.T."/>
            <person name="Lowe T.M."/>
            <person name="Saltikov C."/>
            <person name="House C.H."/>
            <person name="Richardson P."/>
        </authorList>
    </citation>
    <scope>NUCLEOTIDE SEQUENCE [LARGE SCALE GENOMIC DNA]</scope>
    <source>
        <strain evidence="6">ATCC 700844 / DSM 13496 / JCM 10307 / IC-167</strain>
    </source>
</reference>